<protein>
    <submittedName>
        <fullName evidence="1">Oidioi.mRNA.OKI2018_I69.chr1.g3129.t1.cds</fullName>
    </submittedName>
</protein>
<gene>
    <name evidence="1" type="ORF">OKIOD_LOCUS11894</name>
</gene>
<sequence>MADSCGNCQLKKESYQKELDEEMRKLVTFRGHGCGVKPGVKANIQENIACEDPFTEEELVTVIKLMLVGARKVHFTVRSDISVTFNGVTIETKIERKYFARTTASILISTPDRSG</sequence>
<evidence type="ECO:0000313" key="2">
    <source>
        <dbReference type="Proteomes" id="UP001158576"/>
    </source>
</evidence>
<accession>A0ABN7ST89</accession>
<reference evidence="1 2" key="1">
    <citation type="submission" date="2021-04" db="EMBL/GenBank/DDBJ databases">
        <authorList>
            <person name="Bliznina A."/>
        </authorList>
    </citation>
    <scope>NUCLEOTIDE SEQUENCE [LARGE SCALE GENOMIC DNA]</scope>
</reference>
<organism evidence="1 2">
    <name type="scientific">Oikopleura dioica</name>
    <name type="common">Tunicate</name>
    <dbReference type="NCBI Taxonomy" id="34765"/>
    <lineage>
        <taxon>Eukaryota</taxon>
        <taxon>Metazoa</taxon>
        <taxon>Chordata</taxon>
        <taxon>Tunicata</taxon>
        <taxon>Appendicularia</taxon>
        <taxon>Copelata</taxon>
        <taxon>Oikopleuridae</taxon>
        <taxon>Oikopleura</taxon>
    </lineage>
</organism>
<dbReference type="EMBL" id="OU015566">
    <property type="protein sequence ID" value="CAG5107066.1"/>
    <property type="molecule type" value="Genomic_DNA"/>
</dbReference>
<name>A0ABN7ST89_OIKDI</name>
<evidence type="ECO:0000313" key="1">
    <source>
        <dbReference type="EMBL" id="CAG5107066.1"/>
    </source>
</evidence>
<proteinExistence type="predicted"/>
<keyword evidence="2" id="KW-1185">Reference proteome</keyword>
<dbReference type="Proteomes" id="UP001158576">
    <property type="component" value="Chromosome 1"/>
</dbReference>